<dbReference type="Proteomes" id="UP000292702">
    <property type="component" value="Unassembled WGS sequence"/>
</dbReference>
<comment type="caution">
    <text evidence="1">The sequence shown here is derived from an EMBL/GenBank/DDBJ whole genome shotgun (WGS) entry which is preliminary data.</text>
</comment>
<name>A0A4R0RN48_9APHY</name>
<evidence type="ECO:0000313" key="2">
    <source>
        <dbReference type="Proteomes" id="UP000292702"/>
    </source>
</evidence>
<reference evidence="1 2" key="1">
    <citation type="submission" date="2018-11" db="EMBL/GenBank/DDBJ databases">
        <title>Genome assembly of Steccherinum ochraceum LE-BIN_3174, the white-rot fungus of the Steccherinaceae family (The Residual Polyporoid clade, Polyporales, Basidiomycota).</title>
        <authorList>
            <person name="Fedorova T.V."/>
            <person name="Glazunova O.A."/>
            <person name="Landesman E.O."/>
            <person name="Moiseenko K.V."/>
            <person name="Psurtseva N.V."/>
            <person name="Savinova O.S."/>
            <person name="Shakhova N.V."/>
            <person name="Tyazhelova T.V."/>
            <person name="Vasina D.V."/>
        </authorList>
    </citation>
    <scope>NUCLEOTIDE SEQUENCE [LARGE SCALE GENOMIC DNA]</scope>
    <source>
        <strain evidence="1 2">LE-BIN_3174</strain>
    </source>
</reference>
<organism evidence="1 2">
    <name type="scientific">Steccherinum ochraceum</name>
    <dbReference type="NCBI Taxonomy" id="92696"/>
    <lineage>
        <taxon>Eukaryota</taxon>
        <taxon>Fungi</taxon>
        <taxon>Dikarya</taxon>
        <taxon>Basidiomycota</taxon>
        <taxon>Agaricomycotina</taxon>
        <taxon>Agaricomycetes</taxon>
        <taxon>Polyporales</taxon>
        <taxon>Steccherinaceae</taxon>
        <taxon>Steccherinum</taxon>
    </lineage>
</organism>
<dbReference type="EMBL" id="RWJN01000061">
    <property type="protein sequence ID" value="TCD68612.1"/>
    <property type="molecule type" value="Genomic_DNA"/>
</dbReference>
<sequence length="123" mass="13525">MHERHNFAQVPRFRAGLLLKVLTRPDYEIAFHLCIPPRSSEQNLGGEGVRSIRRTLSAKSNFGSDGLLELDALTGSHSHFDVDASSSIWFIADWPLGASHDDVSCLKKVCSIDNGFTNPSSSI</sequence>
<gene>
    <name evidence="1" type="ORF">EIP91_010267</name>
</gene>
<accession>A0A4R0RN48</accession>
<proteinExistence type="predicted"/>
<dbReference type="AlphaFoldDB" id="A0A4R0RN48"/>
<keyword evidence="2" id="KW-1185">Reference proteome</keyword>
<protein>
    <submittedName>
        <fullName evidence="1">Uncharacterized protein</fullName>
    </submittedName>
</protein>
<evidence type="ECO:0000313" key="1">
    <source>
        <dbReference type="EMBL" id="TCD68612.1"/>
    </source>
</evidence>